<evidence type="ECO:0000256" key="4">
    <source>
        <dbReference type="ARBA" id="ARBA00022448"/>
    </source>
</evidence>
<comment type="subcellular location">
    <subcellularLocation>
        <location evidence="1">Membrane</location>
        <topology evidence="1">Multi-pass membrane protein</topology>
    </subcellularLocation>
</comment>
<keyword evidence="6" id="KW-0677">Repeat</keyword>
<dbReference type="CDD" id="cd18578">
    <property type="entry name" value="ABC_6TM_Pgp_ABCB1_D2_like"/>
    <property type="match status" value="1"/>
</dbReference>
<feature type="transmembrane region" description="Helical" evidence="15">
    <location>
        <begin position="78"/>
        <end position="102"/>
    </location>
</feature>
<dbReference type="SMART" id="SM00382">
    <property type="entry name" value="AAA"/>
    <property type="match status" value="2"/>
</dbReference>
<dbReference type="CDD" id="cd03249">
    <property type="entry name" value="ABC_MTABC3_MDL1_MDL2"/>
    <property type="match status" value="2"/>
</dbReference>
<dbReference type="FunFam" id="3.40.50.300:FF:001370">
    <property type="entry name" value="p-GlycoProtein related"/>
    <property type="match status" value="1"/>
</dbReference>
<dbReference type="PROSITE" id="PS50929">
    <property type="entry name" value="ABC_TM1F"/>
    <property type="match status" value="2"/>
</dbReference>
<keyword evidence="12" id="KW-0325">Glycoprotein</keyword>
<feature type="region of interest" description="Disordered" evidence="14">
    <location>
        <begin position="1"/>
        <end position="21"/>
    </location>
</feature>
<dbReference type="Proteomes" id="UP001314205">
    <property type="component" value="Unassembled WGS sequence"/>
</dbReference>
<keyword evidence="5 15" id="KW-0812">Transmembrane</keyword>
<feature type="transmembrane region" description="Helical" evidence="15">
    <location>
        <begin position="367"/>
        <end position="384"/>
    </location>
</feature>
<protein>
    <recommendedName>
        <fullName evidence="3">ABC-type xenobiotic transporter</fullName>
        <ecNumber evidence="3">7.6.2.2</ecNumber>
    </recommendedName>
</protein>
<dbReference type="InterPro" id="IPR011527">
    <property type="entry name" value="ABC1_TM_dom"/>
</dbReference>
<comment type="caution">
    <text evidence="18">The sequence shown here is derived from an EMBL/GenBank/DDBJ whole genome shotgun (WGS) entry which is preliminary data.</text>
</comment>
<keyword evidence="19" id="KW-1185">Reference proteome</keyword>
<dbReference type="SUPFAM" id="SSF90123">
    <property type="entry name" value="ABC transporter transmembrane region"/>
    <property type="match status" value="2"/>
</dbReference>
<comment type="catalytic activity">
    <reaction evidence="13">
        <text>ATP + H2O + xenobioticSide 1 = ADP + phosphate + xenobioticSide 2.</text>
        <dbReference type="EC" id="7.6.2.2"/>
    </reaction>
</comment>
<dbReference type="GO" id="GO:0016887">
    <property type="term" value="F:ATP hydrolysis activity"/>
    <property type="evidence" value="ECO:0007669"/>
    <property type="project" value="InterPro"/>
</dbReference>
<evidence type="ECO:0000259" key="16">
    <source>
        <dbReference type="PROSITE" id="PS50893"/>
    </source>
</evidence>
<gene>
    <name evidence="18" type="ORF">PARMNEM_LOCUS9657</name>
</gene>
<proteinExistence type="inferred from homology"/>
<dbReference type="GO" id="GO:0015421">
    <property type="term" value="F:ABC-type oligopeptide transporter activity"/>
    <property type="evidence" value="ECO:0007669"/>
    <property type="project" value="TreeGrafter"/>
</dbReference>
<accession>A0AAV1L564</accession>
<feature type="transmembrane region" description="Helical" evidence="15">
    <location>
        <begin position="332"/>
        <end position="355"/>
    </location>
</feature>
<feature type="transmembrane region" description="Helical" evidence="15">
    <location>
        <begin position="229"/>
        <end position="249"/>
    </location>
</feature>
<keyword evidence="8" id="KW-0067">ATP-binding</keyword>
<dbReference type="GO" id="GO:0017085">
    <property type="term" value="P:response to insecticide"/>
    <property type="evidence" value="ECO:0007669"/>
    <property type="project" value="UniProtKB-ARBA"/>
</dbReference>
<dbReference type="FunFam" id="1.20.1560.10:FF:000018">
    <property type="entry name" value="ATP-binding cassette subfamily B member 11"/>
    <property type="match status" value="1"/>
</dbReference>
<feature type="compositionally biased region" description="Polar residues" evidence="14">
    <location>
        <begin position="8"/>
        <end position="21"/>
    </location>
</feature>
<dbReference type="InterPro" id="IPR017871">
    <property type="entry name" value="ABC_transporter-like_CS"/>
</dbReference>
<evidence type="ECO:0000259" key="17">
    <source>
        <dbReference type="PROSITE" id="PS50929"/>
    </source>
</evidence>
<dbReference type="PROSITE" id="PS50893">
    <property type="entry name" value="ABC_TRANSPORTER_2"/>
    <property type="match status" value="2"/>
</dbReference>
<evidence type="ECO:0000256" key="8">
    <source>
        <dbReference type="ARBA" id="ARBA00022840"/>
    </source>
</evidence>
<keyword evidence="9" id="KW-1278">Translocase</keyword>
<evidence type="ECO:0000256" key="14">
    <source>
        <dbReference type="SAM" id="MobiDB-lite"/>
    </source>
</evidence>
<dbReference type="Pfam" id="PF00005">
    <property type="entry name" value="ABC_tran"/>
    <property type="match status" value="2"/>
</dbReference>
<feature type="transmembrane region" description="Helical" evidence="15">
    <location>
        <begin position="1017"/>
        <end position="1042"/>
    </location>
</feature>
<evidence type="ECO:0000256" key="12">
    <source>
        <dbReference type="ARBA" id="ARBA00023180"/>
    </source>
</evidence>
<feature type="transmembrane region" description="Helical" evidence="15">
    <location>
        <begin position="255"/>
        <end position="274"/>
    </location>
</feature>
<evidence type="ECO:0000313" key="19">
    <source>
        <dbReference type="Proteomes" id="UP001314205"/>
    </source>
</evidence>
<dbReference type="PROSITE" id="PS00211">
    <property type="entry name" value="ABC_TRANSPORTER_1"/>
    <property type="match status" value="2"/>
</dbReference>
<feature type="transmembrane region" description="Helical" evidence="15">
    <location>
        <begin position="152"/>
        <end position="180"/>
    </location>
</feature>
<keyword evidence="11 15" id="KW-0472">Membrane</keyword>
<dbReference type="InterPro" id="IPR003593">
    <property type="entry name" value="AAA+_ATPase"/>
</dbReference>
<feature type="transmembrane region" description="Helical" evidence="15">
    <location>
        <begin position="791"/>
        <end position="816"/>
    </location>
</feature>
<dbReference type="PANTHER" id="PTHR43394:SF27">
    <property type="entry name" value="ATP-DEPENDENT TRANSLOCASE ABCB1-LIKE"/>
    <property type="match status" value="1"/>
</dbReference>
<organism evidence="18 19">
    <name type="scientific">Parnassius mnemosyne</name>
    <name type="common">clouded apollo</name>
    <dbReference type="NCBI Taxonomy" id="213953"/>
    <lineage>
        <taxon>Eukaryota</taxon>
        <taxon>Metazoa</taxon>
        <taxon>Ecdysozoa</taxon>
        <taxon>Arthropoda</taxon>
        <taxon>Hexapoda</taxon>
        <taxon>Insecta</taxon>
        <taxon>Pterygota</taxon>
        <taxon>Neoptera</taxon>
        <taxon>Endopterygota</taxon>
        <taxon>Lepidoptera</taxon>
        <taxon>Glossata</taxon>
        <taxon>Ditrysia</taxon>
        <taxon>Papilionoidea</taxon>
        <taxon>Papilionidae</taxon>
        <taxon>Parnassiinae</taxon>
        <taxon>Parnassini</taxon>
        <taxon>Parnassius</taxon>
        <taxon>Driopa</taxon>
    </lineage>
</organism>
<reference evidence="18 19" key="1">
    <citation type="submission" date="2023-11" db="EMBL/GenBank/DDBJ databases">
        <authorList>
            <person name="Hedman E."/>
            <person name="Englund M."/>
            <person name="Stromberg M."/>
            <person name="Nyberg Akerstrom W."/>
            <person name="Nylinder S."/>
            <person name="Jareborg N."/>
            <person name="Kallberg Y."/>
            <person name="Kronander E."/>
        </authorList>
    </citation>
    <scope>NUCLEOTIDE SEQUENCE [LARGE SCALE GENOMIC DNA]</scope>
</reference>
<dbReference type="GO" id="GO:0090374">
    <property type="term" value="P:oligopeptide export from mitochondrion"/>
    <property type="evidence" value="ECO:0007669"/>
    <property type="project" value="TreeGrafter"/>
</dbReference>
<evidence type="ECO:0000256" key="11">
    <source>
        <dbReference type="ARBA" id="ARBA00023136"/>
    </source>
</evidence>
<dbReference type="EC" id="7.6.2.2" evidence="3"/>
<dbReference type="InterPro" id="IPR027417">
    <property type="entry name" value="P-loop_NTPase"/>
</dbReference>
<evidence type="ECO:0000256" key="9">
    <source>
        <dbReference type="ARBA" id="ARBA00022967"/>
    </source>
</evidence>
<evidence type="ECO:0000256" key="7">
    <source>
        <dbReference type="ARBA" id="ARBA00022741"/>
    </source>
</evidence>
<dbReference type="Gene3D" id="3.40.50.300">
    <property type="entry name" value="P-loop containing nucleotide triphosphate hydrolases"/>
    <property type="match status" value="2"/>
</dbReference>
<evidence type="ECO:0000256" key="1">
    <source>
        <dbReference type="ARBA" id="ARBA00004141"/>
    </source>
</evidence>
<dbReference type="InterPro" id="IPR003439">
    <property type="entry name" value="ABC_transporter-like_ATP-bd"/>
</dbReference>
<dbReference type="CDD" id="cd18577">
    <property type="entry name" value="ABC_6TM_Pgp_ABCB1_D1_like"/>
    <property type="match status" value="1"/>
</dbReference>
<evidence type="ECO:0000256" key="10">
    <source>
        <dbReference type="ARBA" id="ARBA00022989"/>
    </source>
</evidence>
<dbReference type="Pfam" id="PF00664">
    <property type="entry name" value="ABC_membrane"/>
    <property type="match status" value="2"/>
</dbReference>
<dbReference type="FunFam" id="3.40.50.300:FF:000479">
    <property type="entry name" value="Multidrug resistance protein 1A"/>
    <property type="match status" value="1"/>
</dbReference>
<dbReference type="Gene3D" id="1.20.1560.10">
    <property type="entry name" value="ABC transporter type 1, transmembrane domain"/>
    <property type="match status" value="1"/>
</dbReference>
<evidence type="ECO:0000256" key="3">
    <source>
        <dbReference type="ARBA" id="ARBA00012191"/>
    </source>
</evidence>
<feature type="region of interest" description="Disordered" evidence="14">
    <location>
        <begin position="706"/>
        <end position="726"/>
    </location>
</feature>
<dbReference type="GO" id="GO:0005743">
    <property type="term" value="C:mitochondrial inner membrane"/>
    <property type="evidence" value="ECO:0007669"/>
    <property type="project" value="TreeGrafter"/>
</dbReference>
<feature type="transmembrane region" description="Helical" evidence="15">
    <location>
        <begin position="977"/>
        <end position="997"/>
    </location>
</feature>
<evidence type="ECO:0000256" key="13">
    <source>
        <dbReference type="ARBA" id="ARBA00034018"/>
    </source>
</evidence>
<evidence type="ECO:0000256" key="15">
    <source>
        <dbReference type="SAM" id="Phobius"/>
    </source>
</evidence>
<dbReference type="InterPro" id="IPR039421">
    <property type="entry name" value="Type_1_exporter"/>
</dbReference>
<feature type="domain" description="ABC transmembrane type-1" evidence="17">
    <location>
        <begin position="82"/>
        <end position="402"/>
    </location>
</feature>
<evidence type="ECO:0000313" key="18">
    <source>
        <dbReference type="EMBL" id="CAK1589111.1"/>
    </source>
</evidence>
<feature type="transmembrane region" description="Helical" evidence="15">
    <location>
        <begin position="870"/>
        <end position="890"/>
    </location>
</feature>
<sequence length="1329" mass="144673">MKRDESVKSISQYRATRSEQPSSVALGWRQNSLTISAFAQHSAYLAEKARNKEVEEQKGQSPPVSWFHLFRYATPCELFLLIAGVVLATLNGLFVPIGVIIYGEFTALLIDRTVMIGTSSPTITMSMFGGGRILTNATAEENRQALIEDSQAFGIGCTVFSVLQFICGAISVDLFNYAALRQIDRVKEKFLQAVLRQDITWYDLNTTMNFATKVSDDVEKYREGIGEKVAMFVYLVMSFVTAVLISLAYGWELTLVILSCAPVIIATTAVVAKVQSSLTTQELKAYSIAGVVAEEVLSAIRTVVAFGGEEKEIERYSVRLEPAKKTGTRKGIYSGIGSGLMWLIIYMTYALAFWYGVGLILESRQEVVPVYTAAGVMIIFFSVLQGAQNVGLTSPHIEAMANARASAASIFNVIDRKPVIDSLSVEGSKPELDGELELKDVYFRYPARPDVQVLNGLSLKINRNETVALVGASGCGKSTVLQLLQRMYDPEAGAALASGHDLRALNVRHLRSHIAVVGQEPVLFAGSIKDNIRLSNPACTDEEIIVAAKQAYCHHFIKNLPDGYDTMIGERGAQLSGGQKQRIAIARALVRRPKILLLDEATSALDSHSEAKVQRALDAAAHGRTTVMVSHRLATVLNANRIVFIEKGEVVEQGTHEELMTQRGRYYQLVLENEPSIAPSGSNPDVQKQARINKPKLQKLASIDSIRSTTDSDDSSSEDSVVLEESKEEEFKPTTWQILKLCEPEKWLMVGGVIAAIAVGSSFPCFAILFGETYGLLENLDEDFVRGGTNIIAVLFLVVGVYTGIGIFFQIFIFNLTGVRLTARLRVGAFRSMLKQEIGWFDDPVNGIGALCSRLAADAAAVQGATGTRIGALMQASATIIIGIILSLYYTWQMTLVSLVSVPMVIAAVVLEGRVLSAGITTVREASNKANTIATEAITNIRTVSAFCGEEGVLSRYRAAGMRARATARRSMRWRGCVFSFGQTAPVAGYALALWYGGVLVANNEVHYKSVIKVSEALIFGAWMMGQALAFAPNFGAAMLAAGRVMTLLARTPRVTSPPAPTLPDTYVASGKIQYKSVKFRYPTRREVEVLRGLSLVIPSGKRVALVGPSGCGKSTLIQLLQRLYDPDDGYVYLDDHSITGEMSLSTLRKNLGIVSQEPVLFDRTIAENIAYGDNTRDVPMEEIIMAAKAANVHTFIAALPTGYETRIGARASQLSGGQKQRIAIARALVRNPRVLLLDEATSALDTHSEKVVQEALDRASEGRTCLIIAHRLATIQNADIICVIDKGVIAEMGTHTELIARKGIYARLYELQCGFVEESEEDIDSGAA</sequence>
<feature type="domain" description="ABC transmembrane type-1" evidence="17">
    <location>
        <begin position="750"/>
        <end position="1037"/>
    </location>
</feature>
<dbReference type="PANTHER" id="PTHR43394">
    <property type="entry name" value="ATP-DEPENDENT PERMEASE MDL1, MITOCHONDRIAL"/>
    <property type="match status" value="1"/>
</dbReference>
<evidence type="ECO:0000256" key="5">
    <source>
        <dbReference type="ARBA" id="ARBA00022692"/>
    </source>
</evidence>
<dbReference type="GO" id="GO:0008559">
    <property type="term" value="F:ABC-type xenobiotic transporter activity"/>
    <property type="evidence" value="ECO:0007669"/>
    <property type="project" value="UniProtKB-EC"/>
</dbReference>
<evidence type="ECO:0000256" key="6">
    <source>
        <dbReference type="ARBA" id="ARBA00022737"/>
    </source>
</evidence>
<dbReference type="EMBL" id="CAVLGL010000083">
    <property type="protein sequence ID" value="CAK1589111.1"/>
    <property type="molecule type" value="Genomic_DNA"/>
</dbReference>
<feature type="transmembrane region" description="Helical" evidence="15">
    <location>
        <begin position="747"/>
        <end position="771"/>
    </location>
</feature>
<name>A0AAV1L564_9NEOP</name>
<feature type="domain" description="ABC transporter" evidence="16">
    <location>
        <begin position="436"/>
        <end position="672"/>
    </location>
</feature>
<evidence type="ECO:0000256" key="2">
    <source>
        <dbReference type="ARBA" id="ARBA00007577"/>
    </source>
</evidence>
<dbReference type="SUPFAM" id="SSF52540">
    <property type="entry name" value="P-loop containing nucleoside triphosphate hydrolases"/>
    <property type="match status" value="2"/>
</dbReference>
<dbReference type="GO" id="GO:0097254">
    <property type="term" value="P:renal tubular secretion"/>
    <property type="evidence" value="ECO:0007669"/>
    <property type="project" value="UniProtKB-ARBA"/>
</dbReference>
<keyword evidence="4" id="KW-0813">Transport</keyword>
<keyword evidence="7" id="KW-0547">Nucleotide-binding</keyword>
<keyword evidence="10 15" id="KW-1133">Transmembrane helix</keyword>
<comment type="similarity">
    <text evidence="2">Belongs to the ABC transporter superfamily. ABCB family. Multidrug resistance exporter (TC 3.A.1.201) subfamily.</text>
</comment>
<dbReference type="GO" id="GO:0005524">
    <property type="term" value="F:ATP binding"/>
    <property type="evidence" value="ECO:0007669"/>
    <property type="project" value="UniProtKB-KW"/>
</dbReference>
<dbReference type="InterPro" id="IPR036640">
    <property type="entry name" value="ABC1_TM_sf"/>
</dbReference>
<feature type="domain" description="ABC transporter" evidence="16">
    <location>
        <begin position="1073"/>
        <end position="1312"/>
    </location>
</feature>
<feature type="transmembrane region" description="Helical" evidence="15">
    <location>
        <begin position="896"/>
        <end position="916"/>
    </location>
</feature>